<evidence type="ECO:0000313" key="10">
    <source>
        <dbReference type="EMBL" id="SJN59128.1"/>
    </source>
</evidence>
<evidence type="ECO:0000256" key="2">
    <source>
        <dbReference type="ARBA" id="ARBA00005879"/>
    </source>
</evidence>
<dbReference type="STRING" id="1123498.VR7878_03242"/>
<dbReference type="SUPFAM" id="SSF53790">
    <property type="entry name" value="Tetrapyrrole methylase"/>
    <property type="match status" value="1"/>
</dbReference>
<dbReference type="GO" id="GO:0030788">
    <property type="term" value="F:precorrin-2 C20-methyltransferase activity"/>
    <property type="evidence" value="ECO:0007669"/>
    <property type="project" value="InterPro"/>
</dbReference>
<dbReference type="PANTHER" id="PTHR43467:SF2">
    <property type="entry name" value="COBALT-PRECORRIN-2 C(20)-METHYLTRANSFERASE"/>
    <property type="match status" value="1"/>
</dbReference>
<gene>
    <name evidence="10" type="primary">cbiL</name>
    <name evidence="10" type="ORF">VR7878_03242</name>
</gene>
<dbReference type="InterPro" id="IPR014776">
    <property type="entry name" value="4pyrrole_Mease_sub2"/>
</dbReference>
<dbReference type="GO" id="GO:0009236">
    <property type="term" value="P:cobalamin biosynthetic process"/>
    <property type="evidence" value="ECO:0007669"/>
    <property type="project" value="UniProtKB-UniRule"/>
</dbReference>
<dbReference type="NCBIfam" id="TIGR01467">
    <property type="entry name" value="cobI_cbiL"/>
    <property type="match status" value="1"/>
</dbReference>
<comment type="similarity">
    <text evidence="2 7 8">Belongs to the precorrin methyltransferase family.</text>
</comment>
<sequence>MSDGKLMNGEMLKNGGKLFAMGTGPGASDLITVRATRILGHLDVLYAPAGRRKGDSLALSIVREYLGEQVTVKARHFPMTNDAGEKRQAWEQIAAEITQDVAAGKQVGFITLGDSMLFSTWVFLLERLAPQVEIEVVPGITSFAAIAARAQFPLCMEQQSMAVMSCTANEDVLRRALAEHECVVLMKVYGRFETIRTLLEELGLLSCAILMANASMDNEIYYPDLSAIHPGDGTGESLPYFSTILVNRRFAHHRFGHQGAEKANGCEQLQPFAPVSTDK</sequence>
<organism evidence="10 11">
    <name type="scientific">Vibrio ruber (strain DSM 16370 / JCM 11486 / BCRC 17186 / CECT 7878 / LMG 23124 / VR1)</name>
    <dbReference type="NCBI Taxonomy" id="1123498"/>
    <lineage>
        <taxon>Bacteria</taxon>
        <taxon>Pseudomonadati</taxon>
        <taxon>Pseudomonadota</taxon>
        <taxon>Gammaproteobacteria</taxon>
        <taxon>Vibrionales</taxon>
        <taxon>Vibrionaceae</taxon>
        <taxon>Vibrio</taxon>
    </lineage>
</organism>
<dbReference type="PANTHER" id="PTHR43467">
    <property type="entry name" value="COBALT-PRECORRIN-2 C(20)-METHYLTRANSFERASE"/>
    <property type="match status" value="1"/>
</dbReference>
<dbReference type="RefSeq" id="WP_205409479.1">
    <property type="nucleotide sequence ID" value="NZ_FULE01000046.1"/>
</dbReference>
<dbReference type="Gene3D" id="3.40.1010.10">
    <property type="entry name" value="Cobalt-precorrin-4 Transmethylase, Domain 1"/>
    <property type="match status" value="1"/>
</dbReference>
<keyword evidence="5 8" id="KW-0808">Transferase</keyword>
<dbReference type="InterPro" id="IPR006364">
    <property type="entry name" value="CobI/CbiL/CobIJ_dom"/>
</dbReference>
<feature type="domain" description="Tetrapyrrole methylase" evidence="9">
    <location>
        <begin position="17"/>
        <end position="222"/>
    </location>
</feature>
<dbReference type="InterPro" id="IPR014777">
    <property type="entry name" value="4pyrrole_Mease_sub1"/>
</dbReference>
<dbReference type="Gene3D" id="3.30.950.10">
    <property type="entry name" value="Methyltransferase, Cobalt-precorrin-4 Transmethylase, Domain 2"/>
    <property type="match status" value="1"/>
</dbReference>
<evidence type="ECO:0000256" key="3">
    <source>
        <dbReference type="ARBA" id="ARBA00022573"/>
    </source>
</evidence>
<keyword evidence="4 8" id="KW-0489">Methyltransferase</keyword>
<evidence type="ECO:0000256" key="7">
    <source>
        <dbReference type="PIRNR" id="PIRNR036427"/>
    </source>
</evidence>
<dbReference type="EMBL" id="FULE01000046">
    <property type="protein sequence ID" value="SJN59128.1"/>
    <property type="molecule type" value="Genomic_DNA"/>
</dbReference>
<evidence type="ECO:0000256" key="1">
    <source>
        <dbReference type="ARBA" id="ARBA00004953"/>
    </source>
</evidence>
<dbReference type="Proteomes" id="UP000188276">
    <property type="component" value="Unassembled WGS sequence"/>
</dbReference>
<evidence type="ECO:0000256" key="5">
    <source>
        <dbReference type="ARBA" id="ARBA00022679"/>
    </source>
</evidence>
<keyword evidence="6" id="KW-0949">S-adenosyl-L-methionine</keyword>
<dbReference type="PROSITE" id="PS00839">
    <property type="entry name" value="SUMT_1"/>
    <property type="match status" value="1"/>
</dbReference>
<dbReference type="UniPathway" id="UPA00148"/>
<accession>A0A1R4LRM0</accession>
<evidence type="ECO:0000313" key="11">
    <source>
        <dbReference type="Proteomes" id="UP000188276"/>
    </source>
</evidence>
<dbReference type="InterPro" id="IPR035996">
    <property type="entry name" value="4pyrrol_Methylase_sf"/>
</dbReference>
<dbReference type="GO" id="GO:0032259">
    <property type="term" value="P:methylation"/>
    <property type="evidence" value="ECO:0007669"/>
    <property type="project" value="UniProtKB-KW"/>
</dbReference>
<evidence type="ECO:0000259" key="9">
    <source>
        <dbReference type="Pfam" id="PF00590"/>
    </source>
</evidence>
<dbReference type="EC" id="2.1.1.151" evidence="10"/>
<protein>
    <submittedName>
        <fullName evidence="10">Cobalt-precorrin-2 C(20)-methyltransferase</fullName>
        <ecNumber evidence="10">2.1.1.151</ecNumber>
    </submittedName>
</protein>
<comment type="pathway">
    <text evidence="1">Cofactor biosynthesis; adenosylcobalamin biosynthesis.</text>
</comment>
<proteinExistence type="inferred from homology"/>
<dbReference type="CDD" id="cd11645">
    <property type="entry name" value="Precorrin_2_C20_MT"/>
    <property type="match status" value="1"/>
</dbReference>
<reference evidence="11" key="1">
    <citation type="submission" date="2017-02" db="EMBL/GenBank/DDBJ databases">
        <authorList>
            <person name="Rodrigo-Torres L."/>
            <person name="Arahal R.D."/>
            <person name="Lucena T."/>
        </authorList>
    </citation>
    <scope>NUCLEOTIDE SEQUENCE [LARGE SCALE GENOMIC DNA]</scope>
    <source>
        <strain evidence="11">CECT 7878</strain>
    </source>
</reference>
<dbReference type="InterPro" id="IPR000878">
    <property type="entry name" value="4pyrrol_Mease"/>
</dbReference>
<dbReference type="AlphaFoldDB" id="A0A1R4LRM0"/>
<keyword evidence="3" id="KW-0169">Cobalamin biosynthesis</keyword>
<evidence type="ECO:0000256" key="8">
    <source>
        <dbReference type="RuleBase" id="RU003960"/>
    </source>
</evidence>
<dbReference type="NCBIfam" id="NF004061">
    <property type="entry name" value="PRK05576.1-4"/>
    <property type="match status" value="1"/>
</dbReference>
<evidence type="ECO:0000256" key="6">
    <source>
        <dbReference type="ARBA" id="ARBA00022691"/>
    </source>
</evidence>
<dbReference type="PROSITE" id="PS00840">
    <property type="entry name" value="SUMT_2"/>
    <property type="match status" value="1"/>
</dbReference>
<dbReference type="GO" id="GO:0043781">
    <property type="term" value="F:cobalt-factor II C20-methyltransferase activity"/>
    <property type="evidence" value="ECO:0007669"/>
    <property type="project" value="UniProtKB-EC"/>
</dbReference>
<dbReference type="InterPro" id="IPR012382">
    <property type="entry name" value="CobI/CbiL"/>
</dbReference>
<dbReference type="Pfam" id="PF00590">
    <property type="entry name" value="TP_methylase"/>
    <property type="match status" value="1"/>
</dbReference>
<name>A0A1R4LRM0_VIBR1</name>
<dbReference type="PIRSF" id="PIRSF036427">
    <property type="entry name" value="Precrrn-2_mtase"/>
    <property type="match status" value="1"/>
</dbReference>
<keyword evidence="11" id="KW-1185">Reference proteome</keyword>
<evidence type="ECO:0000256" key="4">
    <source>
        <dbReference type="ARBA" id="ARBA00022603"/>
    </source>
</evidence>
<dbReference type="InterPro" id="IPR003043">
    <property type="entry name" value="Uropor_MeTrfase_CS"/>
</dbReference>